<gene>
    <name evidence="2" type="ORF">FCL42_04875</name>
</gene>
<keyword evidence="1" id="KW-0472">Membrane</keyword>
<proteinExistence type="predicted"/>
<organism evidence="2 3">
    <name type="scientific">Ferrimonas aestuarii</name>
    <dbReference type="NCBI Taxonomy" id="2569539"/>
    <lineage>
        <taxon>Bacteria</taxon>
        <taxon>Pseudomonadati</taxon>
        <taxon>Pseudomonadota</taxon>
        <taxon>Gammaproteobacteria</taxon>
        <taxon>Alteromonadales</taxon>
        <taxon>Ferrimonadaceae</taxon>
        <taxon>Ferrimonas</taxon>
    </lineage>
</organism>
<dbReference type="OrthoDB" id="9872785at2"/>
<accession>A0A4U1BS17</accession>
<dbReference type="RefSeq" id="WP_136862255.1">
    <property type="nucleotide sequence ID" value="NZ_SWCJ01000002.1"/>
</dbReference>
<protein>
    <submittedName>
        <fullName evidence="2">Uncharacterized protein</fullName>
    </submittedName>
</protein>
<sequence length="230" mass="26251">MVTVIPIISVVIGILLGAVISFISFQYKERKSCRERLNKSLFNLLSVWASIVVNSTIHSDLLKDALVNALKRKFPNERMPDNFTDELAKGLRGMFPVVDQHELYNKYHASVESLAEIDPLLAFQLSNNKFLIDYLKTLHEFSLKEESDEKSGVFLDSFSSFAYKESMLEFEKDLLKLSRLLGKKQECEVKERIANKKKKMTKITDADMDEYVSQVFDPAIKKIVGSTNVA</sequence>
<evidence type="ECO:0000256" key="1">
    <source>
        <dbReference type="SAM" id="Phobius"/>
    </source>
</evidence>
<keyword evidence="1" id="KW-0812">Transmembrane</keyword>
<feature type="transmembrane region" description="Helical" evidence="1">
    <location>
        <begin position="6"/>
        <end position="27"/>
    </location>
</feature>
<evidence type="ECO:0000313" key="2">
    <source>
        <dbReference type="EMBL" id="TKB57610.1"/>
    </source>
</evidence>
<comment type="caution">
    <text evidence="2">The sequence shown here is derived from an EMBL/GenBank/DDBJ whole genome shotgun (WGS) entry which is preliminary data.</text>
</comment>
<dbReference type="EMBL" id="SWCJ01000002">
    <property type="protein sequence ID" value="TKB57610.1"/>
    <property type="molecule type" value="Genomic_DNA"/>
</dbReference>
<dbReference type="Proteomes" id="UP000305675">
    <property type="component" value="Unassembled WGS sequence"/>
</dbReference>
<keyword evidence="3" id="KW-1185">Reference proteome</keyword>
<reference evidence="2 3" key="1">
    <citation type="submission" date="2019-04" db="EMBL/GenBank/DDBJ databases">
        <authorList>
            <person name="Hwang J.C."/>
        </authorList>
    </citation>
    <scope>NUCLEOTIDE SEQUENCE [LARGE SCALE GENOMIC DNA]</scope>
    <source>
        <strain evidence="2 3">IMCC35002</strain>
    </source>
</reference>
<name>A0A4U1BS17_9GAMM</name>
<keyword evidence="1" id="KW-1133">Transmembrane helix</keyword>
<dbReference type="AlphaFoldDB" id="A0A4U1BS17"/>
<evidence type="ECO:0000313" key="3">
    <source>
        <dbReference type="Proteomes" id="UP000305675"/>
    </source>
</evidence>